<evidence type="ECO:0000256" key="2">
    <source>
        <dbReference type="SAM" id="Phobius"/>
    </source>
</evidence>
<dbReference type="STRING" id="52.CMC5_036710"/>
<keyword evidence="2" id="KW-0812">Transmembrane</keyword>
<dbReference type="KEGG" id="ccro:CMC5_036710"/>
<dbReference type="Pfam" id="PF04773">
    <property type="entry name" value="FecR"/>
    <property type="match status" value="1"/>
</dbReference>
<dbReference type="PANTHER" id="PTHR30273">
    <property type="entry name" value="PERIPLASMIC SIGNAL SENSOR AND SIGMA FACTOR ACTIVATOR FECR-RELATED"/>
    <property type="match status" value="1"/>
</dbReference>
<dbReference type="Gene3D" id="1.25.40.10">
    <property type="entry name" value="Tetratricopeptide repeat domain"/>
    <property type="match status" value="1"/>
</dbReference>
<keyword evidence="5" id="KW-1185">Reference proteome</keyword>
<keyword evidence="2" id="KW-1133">Transmembrane helix</keyword>
<feature type="transmembrane region" description="Helical" evidence="2">
    <location>
        <begin position="78"/>
        <end position="96"/>
    </location>
</feature>
<reference evidence="4 5" key="1">
    <citation type="submission" date="2015-07" db="EMBL/GenBank/DDBJ databases">
        <title>Genome analysis of myxobacterium Chondromyces crocatus Cm c5 reveals a high potential for natural compound synthesis and the genetic basis for the loss of fruiting body formation.</title>
        <authorList>
            <person name="Zaburannyi N."/>
            <person name="Bunk B."/>
            <person name="Maier J."/>
            <person name="Overmann J."/>
            <person name="Mueller R."/>
        </authorList>
    </citation>
    <scope>NUCLEOTIDE SEQUENCE [LARGE SCALE GENOMIC DNA]</scope>
    <source>
        <strain evidence="4 5">Cm c5</strain>
    </source>
</reference>
<sequence length="482" mass="48916">MGDPGSKRALGGDEAAMDEGVEGALSRLRMERLAEVARVGLPEGDDAALDARGQERLVAAVARGDGRSVKRRGALRRGVTLLAAAVVAAGVAMVLVDRKLDYVVEHAVATQEGYVAAPVDGEARLRFSDGSEVVLAQGASLRVGEVTSRGARVVLEGGLASVQIRPRGGARWSVEAGPFAIEVTGTAFDVAWAQAKGELVVHLREGSVVVRGPASPEGVSLQAGQRLVVQAHEGALQISSAEEAALEAAGDQEETRGAAGAVALGRRGEGGEVGGPEGASRGEREEGEETAADGTAGRDGAQGKESDGGAAGRAGSAQTGGREPGGAASEARSWSKRVADGEFAAVLAEAEARGLDAVLAGGSLDQVSAVADAARYAGRADVARRALVSMRRRFAASSQGKAAAFLLGRMADGGAPSEAIGWYDTYLAESPGGAFASEALGRKMMATQRTSGKAAARAIAERYLARYPGGAHASAARALVHP</sequence>
<dbReference type="AlphaFoldDB" id="A0A0K1EF96"/>
<accession>A0A0K1EF96</accession>
<dbReference type="Gene3D" id="2.60.120.1440">
    <property type="match status" value="1"/>
</dbReference>
<organism evidence="4 5">
    <name type="scientific">Chondromyces crocatus</name>
    <dbReference type="NCBI Taxonomy" id="52"/>
    <lineage>
        <taxon>Bacteria</taxon>
        <taxon>Pseudomonadati</taxon>
        <taxon>Myxococcota</taxon>
        <taxon>Polyangia</taxon>
        <taxon>Polyangiales</taxon>
        <taxon>Polyangiaceae</taxon>
        <taxon>Chondromyces</taxon>
    </lineage>
</organism>
<dbReference type="PANTHER" id="PTHR30273:SF2">
    <property type="entry name" value="PROTEIN FECR"/>
    <property type="match status" value="1"/>
</dbReference>
<name>A0A0K1EF96_CHOCO</name>
<feature type="region of interest" description="Disordered" evidence="1">
    <location>
        <begin position="262"/>
        <end position="334"/>
    </location>
</feature>
<dbReference type="InterPro" id="IPR011990">
    <property type="entry name" value="TPR-like_helical_dom_sf"/>
</dbReference>
<keyword evidence="2" id="KW-0472">Membrane</keyword>
<dbReference type="Proteomes" id="UP000067626">
    <property type="component" value="Chromosome"/>
</dbReference>
<protein>
    <recommendedName>
        <fullName evidence="3">FecR protein domain-containing protein</fullName>
    </recommendedName>
</protein>
<dbReference type="EMBL" id="CP012159">
    <property type="protein sequence ID" value="AKT39524.1"/>
    <property type="molecule type" value="Genomic_DNA"/>
</dbReference>
<dbReference type="GO" id="GO:0016989">
    <property type="term" value="F:sigma factor antagonist activity"/>
    <property type="evidence" value="ECO:0007669"/>
    <property type="project" value="TreeGrafter"/>
</dbReference>
<gene>
    <name evidence="4" type="ORF">CMC5_036710</name>
</gene>
<feature type="domain" description="FecR protein" evidence="3">
    <location>
        <begin position="117"/>
        <end position="208"/>
    </location>
</feature>
<dbReference type="RefSeq" id="WP_281180874.1">
    <property type="nucleotide sequence ID" value="NZ_CP012159.1"/>
</dbReference>
<evidence type="ECO:0000256" key="1">
    <source>
        <dbReference type="SAM" id="MobiDB-lite"/>
    </source>
</evidence>
<evidence type="ECO:0000313" key="4">
    <source>
        <dbReference type="EMBL" id="AKT39524.1"/>
    </source>
</evidence>
<dbReference type="InterPro" id="IPR006860">
    <property type="entry name" value="FecR"/>
</dbReference>
<evidence type="ECO:0000313" key="5">
    <source>
        <dbReference type="Proteomes" id="UP000067626"/>
    </source>
</evidence>
<proteinExistence type="predicted"/>
<evidence type="ECO:0000259" key="3">
    <source>
        <dbReference type="Pfam" id="PF04773"/>
    </source>
</evidence>
<dbReference type="InterPro" id="IPR012373">
    <property type="entry name" value="Ferrdict_sens_TM"/>
</dbReference>